<dbReference type="Pfam" id="PF22752">
    <property type="entry name" value="DUF488-N3i"/>
    <property type="match status" value="1"/>
</dbReference>
<proteinExistence type="predicted"/>
<evidence type="ECO:0000313" key="2">
    <source>
        <dbReference type="Proteomes" id="UP000561066"/>
    </source>
</evidence>
<dbReference type="PANTHER" id="PTHR36849">
    <property type="entry name" value="CYTOPLASMIC PROTEIN-RELATED"/>
    <property type="match status" value="1"/>
</dbReference>
<comment type="caution">
    <text evidence="1">The sequence shown here is derived from an EMBL/GenBank/DDBJ whole genome shotgun (WGS) entry which is preliminary data.</text>
</comment>
<evidence type="ECO:0000313" key="1">
    <source>
        <dbReference type="EMBL" id="MBB2177503.1"/>
    </source>
</evidence>
<protein>
    <submittedName>
        <fullName evidence="1">DUF488 domain-containing protein</fullName>
    </submittedName>
</protein>
<organism evidence="1 2">
    <name type="scientific">Gluconacetobacter johannae</name>
    <dbReference type="NCBI Taxonomy" id="112140"/>
    <lineage>
        <taxon>Bacteria</taxon>
        <taxon>Pseudomonadati</taxon>
        <taxon>Pseudomonadota</taxon>
        <taxon>Alphaproteobacteria</taxon>
        <taxon>Acetobacterales</taxon>
        <taxon>Acetobacteraceae</taxon>
        <taxon>Gluconacetobacter</taxon>
    </lineage>
</organism>
<name>A0A7W4JAD1_9PROT</name>
<sequence>MTRTFTLRVRRIYDPPDPDDGARVLVDRLWPRGVGKDRAHLTLWLKEIAPSGELRKWFGHDPARWNDFQQRYRAELDANPSAVDRIVTLAGQGPVTLLYAAKDTQHNEAVVLAAYLRGL</sequence>
<dbReference type="EMBL" id="JABEQH010000031">
    <property type="protein sequence ID" value="MBB2177503.1"/>
    <property type="molecule type" value="Genomic_DNA"/>
</dbReference>
<dbReference type="RefSeq" id="WP_182944838.1">
    <property type="nucleotide sequence ID" value="NZ_JABEQH010000031.1"/>
</dbReference>
<keyword evidence="2" id="KW-1185">Reference proteome</keyword>
<dbReference type="Proteomes" id="UP000561066">
    <property type="component" value="Unassembled WGS sequence"/>
</dbReference>
<dbReference type="InterPro" id="IPR052552">
    <property type="entry name" value="YeaO-like"/>
</dbReference>
<dbReference type="PANTHER" id="PTHR36849:SF1">
    <property type="entry name" value="CYTOPLASMIC PROTEIN"/>
    <property type="match status" value="1"/>
</dbReference>
<dbReference type="AlphaFoldDB" id="A0A7W4JAD1"/>
<gene>
    <name evidence="1" type="ORF">HLH21_16490</name>
</gene>
<accession>A0A7W4JAD1</accession>
<reference evidence="1 2" key="1">
    <citation type="submission" date="2020-04" db="EMBL/GenBank/DDBJ databases">
        <title>Description of novel Gluconacetobacter.</title>
        <authorList>
            <person name="Sombolestani A."/>
        </authorList>
    </citation>
    <scope>NUCLEOTIDE SEQUENCE [LARGE SCALE GENOMIC DNA]</scope>
    <source>
        <strain evidence="1 2">LMG 21312</strain>
    </source>
</reference>